<gene>
    <name evidence="1" type="ORF">H9982_00015</name>
</gene>
<sequence>MEEKKELQIELSPEVAEGIYSNLAVISHSSSEFVIDFARMMPGIPKAPVKARIVLTAEHAKRLLLALQDNMNKFEKQYGTILDPRGGMLPFVGPGGKA</sequence>
<proteinExistence type="predicted"/>
<evidence type="ECO:0000313" key="1">
    <source>
        <dbReference type="EMBL" id="HIX44586.1"/>
    </source>
</evidence>
<dbReference type="InterPro" id="IPR021857">
    <property type="entry name" value="DUF3467"/>
</dbReference>
<reference evidence="1" key="2">
    <citation type="submission" date="2021-04" db="EMBL/GenBank/DDBJ databases">
        <authorList>
            <person name="Gilroy R."/>
        </authorList>
    </citation>
    <scope>NUCLEOTIDE SEQUENCE</scope>
    <source>
        <strain evidence="1">ChiHjej12B11-16260</strain>
    </source>
</reference>
<accession>A0A9D1VPH2</accession>
<dbReference type="AlphaFoldDB" id="A0A9D1VPH2"/>
<evidence type="ECO:0000313" key="2">
    <source>
        <dbReference type="Proteomes" id="UP000824246"/>
    </source>
</evidence>
<protein>
    <submittedName>
        <fullName evidence="1">DUF3467 domain-containing protein</fullName>
    </submittedName>
</protein>
<organism evidence="1 2">
    <name type="scientific">Candidatus Barnesiella excrementipullorum</name>
    <dbReference type="NCBI Taxonomy" id="2838479"/>
    <lineage>
        <taxon>Bacteria</taxon>
        <taxon>Pseudomonadati</taxon>
        <taxon>Bacteroidota</taxon>
        <taxon>Bacteroidia</taxon>
        <taxon>Bacteroidales</taxon>
        <taxon>Barnesiellaceae</taxon>
        <taxon>Barnesiella</taxon>
    </lineage>
</organism>
<comment type="caution">
    <text evidence="1">The sequence shown here is derived from an EMBL/GenBank/DDBJ whole genome shotgun (WGS) entry which is preliminary data.</text>
</comment>
<name>A0A9D1VPH2_9BACT</name>
<dbReference type="Pfam" id="PF11950">
    <property type="entry name" value="DUF3467"/>
    <property type="match status" value="1"/>
</dbReference>
<dbReference type="Proteomes" id="UP000824246">
    <property type="component" value="Unassembled WGS sequence"/>
</dbReference>
<dbReference type="EMBL" id="DXFB01000001">
    <property type="protein sequence ID" value="HIX44586.1"/>
    <property type="molecule type" value="Genomic_DNA"/>
</dbReference>
<reference evidence="1" key="1">
    <citation type="journal article" date="2021" name="PeerJ">
        <title>Extensive microbial diversity within the chicken gut microbiome revealed by metagenomics and culture.</title>
        <authorList>
            <person name="Gilroy R."/>
            <person name="Ravi A."/>
            <person name="Getino M."/>
            <person name="Pursley I."/>
            <person name="Horton D.L."/>
            <person name="Alikhan N.F."/>
            <person name="Baker D."/>
            <person name="Gharbi K."/>
            <person name="Hall N."/>
            <person name="Watson M."/>
            <person name="Adriaenssens E.M."/>
            <person name="Foster-Nyarko E."/>
            <person name="Jarju S."/>
            <person name="Secka A."/>
            <person name="Antonio M."/>
            <person name="Oren A."/>
            <person name="Chaudhuri R.R."/>
            <person name="La Ragione R."/>
            <person name="Hildebrand F."/>
            <person name="Pallen M.J."/>
        </authorList>
    </citation>
    <scope>NUCLEOTIDE SEQUENCE</scope>
    <source>
        <strain evidence="1">ChiHjej12B11-16260</strain>
    </source>
</reference>